<dbReference type="AlphaFoldDB" id="A0A0F6WPK6"/>
<proteinExistence type="predicted"/>
<evidence type="ECO:0000313" key="2">
    <source>
        <dbReference type="EMBL" id="AKF26242.1"/>
    </source>
</evidence>
<evidence type="ECO:0000256" key="1">
    <source>
        <dbReference type="SAM" id="Phobius"/>
    </source>
</evidence>
<reference evidence="2 3" key="1">
    <citation type="submission" date="2015-04" db="EMBL/GenBank/DDBJ databases">
        <title>Complete Genome Sequence of Brevibacterium flavum ATCC 15168.</title>
        <authorList>
            <person name="Ahn J."/>
            <person name="Park G."/>
            <person name="Jeon W."/>
            <person name="Jang Y."/>
            <person name="Jang M."/>
            <person name="Lee H."/>
            <person name="Lee H."/>
        </authorList>
    </citation>
    <scope>NUCLEOTIDE SEQUENCE [LARGE SCALE GENOMIC DNA]</scope>
    <source>
        <strain evidence="2 3">ATCC 15168</strain>
    </source>
</reference>
<keyword evidence="1" id="KW-0472">Membrane</keyword>
<keyword evidence="3" id="KW-1185">Reference proteome</keyword>
<name>A0A0F6WPK6_9CORY</name>
<accession>A0A0F6WPK6</accession>
<feature type="transmembrane region" description="Helical" evidence="1">
    <location>
        <begin position="72"/>
        <end position="90"/>
    </location>
</feature>
<dbReference type="PATRIC" id="fig|92706.3.peg.214"/>
<gene>
    <name evidence="2" type="ORF">YH66_01060</name>
</gene>
<dbReference type="RefSeq" id="WP_003862500.1">
    <property type="nucleotide sequence ID" value="NZ_CP011309.1"/>
</dbReference>
<organism evidence="2 3">
    <name type="scientific">[Brevibacterium] flavum</name>
    <dbReference type="NCBI Taxonomy" id="92706"/>
    <lineage>
        <taxon>Bacteria</taxon>
        <taxon>Bacillati</taxon>
        <taxon>Actinomycetota</taxon>
        <taxon>Actinomycetes</taxon>
        <taxon>Mycobacteriales</taxon>
        <taxon>Corynebacteriaceae</taxon>
        <taxon>Corynebacterium</taxon>
    </lineage>
</organism>
<keyword evidence="1" id="KW-0812">Transmembrane</keyword>
<feature type="transmembrane region" description="Helical" evidence="1">
    <location>
        <begin position="96"/>
        <end position="116"/>
    </location>
</feature>
<evidence type="ECO:0000313" key="3">
    <source>
        <dbReference type="Proteomes" id="UP000034037"/>
    </source>
</evidence>
<sequence>MTRKFRRLHDLGYFIIPFVEFLSIAAGYFLIKTAADEFGKLNFIGTILVVGGVVSLFTGWPLLFARVNDFRWDAVYLVGGAVFLAFLFLGPKEMTVLGLVAMFAGPGMLIAGFSYLSRRLIAYFVELRRLQPSD</sequence>
<feature type="transmembrane region" description="Helical" evidence="1">
    <location>
        <begin position="43"/>
        <end position="65"/>
    </location>
</feature>
<feature type="transmembrane region" description="Helical" evidence="1">
    <location>
        <begin position="12"/>
        <end position="31"/>
    </location>
</feature>
<keyword evidence="1" id="KW-1133">Transmembrane helix</keyword>
<dbReference type="HOGENOM" id="CLU_1892680_0_0_11"/>
<protein>
    <submittedName>
        <fullName evidence="2">Membrane protein</fullName>
    </submittedName>
</protein>
<dbReference type="EMBL" id="CP011309">
    <property type="protein sequence ID" value="AKF26242.1"/>
    <property type="molecule type" value="Genomic_DNA"/>
</dbReference>
<dbReference type="Proteomes" id="UP000034037">
    <property type="component" value="Chromosome"/>
</dbReference>